<sequence>GDENCEITVEVSNTNDEDPSDFHDTHIFQIELELGITGASFIPVEIAQLDEKPGISRTVFGTGLNCHVVSPDISIIRSESIPVFNENKIKSRVHNDLDFTKLSQNPLPILTELSNLMEEHLQRSIDQGIDIKHFSDEVSRFKNGMNCLEKYDEVREAFSLMNKSFAQSSKAFTQWRTFQLVFIVMNIPDIICRKYSEVENTNDRVDVIYFPTGGGKTEAYLGVVVFADTRSTKSSQ</sequence>
<dbReference type="EMBL" id="BART01008077">
    <property type="protein sequence ID" value="GAG68368.1"/>
    <property type="molecule type" value="Genomic_DNA"/>
</dbReference>
<accession>X1A6F6</accession>
<organism evidence="1">
    <name type="scientific">marine sediment metagenome</name>
    <dbReference type="NCBI Taxonomy" id="412755"/>
    <lineage>
        <taxon>unclassified sequences</taxon>
        <taxon>metagenomes</taxon>
        <taxon>ecological metagenomes</taxon>
    </lineage>
</organism>
<evidence type="ECO:0000313" key="1">
    <source>
        <dbReference type="EMBL" id="GAG68368.1"/>
    </source>
</evidence>
<comment type="caution">
    <text evidence="1">The sequence shown here is derived from an EMBL/GenBank/DDBJ whole genome shotgun (WGS) entry which is preliminary data.</text>
</comment>
<feature type="non-terminal residue" evidence="1">
    <location>
        <position position="1"/>
    </location>
</feature>
<proteinExistence type="predicted"/>
<reference evidence="1" key="1">
    <citation type="journal article" date="2014" name="Front. Microbiol.">
        <title>High frequency of phylogenetically diverse reductive dehalogenase-homologous genes in deep subseafloor sedimentary metagenomes.</title>
        <authorList>
            <person name="Kawai M."/>
            <person name="Futagami T."/>
            <person name="Toyoda A."/>
            <person name="Takaki Y."/>
            <person name="Nishi S."/>
            <person name="Hori S."/>
            <person name="Arai W."/>
            <person name="Tsubouchi T."/>
            <person name="Morono Y."/>
            <person name="Uchiyama I."/>
            <person name="Ito T."/>
            <person name="Fujiyama A."/>
            <person name="Inagaki F."/>
            <person name="Takami H."/>
        </authorList>
    </citation>
    <scope>NUCLEOTIDE SEQUENCE</scope>
    <source>
        <strain evidence="1">Expedition CK06-06</strain>
    </source>
</reference>
<name>X1A6F6_9ZZZZ</name>
<dbReference type="AlphaFoldDB" id="X1A6F6"/>
<protein>
    <submittedName>
        <fullName evidence="1">Uncharacterized protein</fullName>
    </submittedName>
</protein>
<gene>
    <name evidence="1" type="ORF">S01H4_18245</name>
</gene>